<dbReference type="InterPro" id="IPR036390">
    <property type="entry name" value="WH_DNA-bd_sf"/>
</dbReference>
<protein>
    <submittedName>
        <fullName evidence="1">Winged helix-turn-helix domain-containing protein</fullName>
    </submittedName>
</protein>
<keyword evidence="2" id="KW-1185">Reference proteome</keyword>
<gene>
    <name evidence="1" type="ORF">QBE54_09880</name>
</gene>
<dbReference type="Proteomes" id="UP001461341">
    <property type="component" value="Chromosome"/>
</dbReference>
<sequence>MQVVLDSLITSRTRVKLLLRFFLNPESTSYLRELAEEFGESTNAVRVELNRLEKAGILSSKRNGKTKLYQANQNHPLFPEIQSMVRKFTGIDRLIEEILAKLGHIHSAYITGDYAQGKDSGVIDLVVVGEVDEAYLRKLIDKAESFINRKVRYLVLREEELERFRETLKLDRAITLWRGK</sequence>
<dbReference type="Gene3D" id="3.30.460.10">
    <property type="entry name" value="Beta Polymerase, domain 2"/>
    <property type="match status" value="1"/>
</dbReference>
<reference evidence="1 2" key="1">
    <citation type="submission" date="2023-03" db="EMBL/GenBank/DDBJ databases">
        <title>Novel Species.</title>
        <authorList>
            <person name="Ma S."/>
        </authorList>
    </citation>
    <scope>NUCLEOTIDE SEQUENCE [LARGE SCALE GENOMIC DNA]</scope>
    <source>
        <strain evidence="1 2">B11</strain>
    </source>
</reference>
<organism evidence="1 2">
    <name type="scientific">Thermatribacter velox</name>
    <dbReference type="NCBI Taxonomy" id="3039681"/>
    <lineage>
        <taxon>Bacteria</taxon>
        <taxon>Pseudomonadati</taxon>
        <taxon>Atribacterota</taxon>
        <taxon>Atribacteria</taxon>
        <taxon>Atribacterales</taxon>
        <taxon>Thermatribacteraceae</taxon>
        <taxon>Thermatribacter</taxon>
    </lineage>
</organism>
<dbReference type="SUPFAM" id="SSF46785">
    <property type="entry name" value="Winged helix' DNA-binding domain"/>
    <property type="match status" value="1"/>
</dbReference>
<dbReference type="RefSeq" id="WP_369018028.1">
    <property type="nucleotide sequence ID" value="NZ_CP121689.1"/>
</dbReference>
<dbReference type="InterPro" id="IPR043519">
    <property type="entry name" value="NT_sf"/>
</dbReference>
<dbReference type="EMBL" id="CP121689">
    <property type="protein sequence ID" value="WZL75879.1"/>
    <property type="molecule type" value="Genomic_DNA"/>
</dbReference>
<name>A0ABZ2YA79_9BACT</name>
<evidence type="ECO:0000313" key="2">
    <source>
        <dbReference type="Proteomes" id="UP001461341"/>
    </source>
</evidence>
<dbReference type="InterPro" id="IPR011991">
    <property type="entry name" value="ArsR-like_HTH"/>
</dbReference>
<proteinExistence type="predicted"/>
<dbReference type="CDD" id="cd00090">
    <property type="entry name" value="HTH_ARSR"/>
    <property type="match status" value="1"/>
</dbReference>
<dbReference type="InterPro" id="IPR036388">
    <property type="entry name" value="WH-like_DNA-bd_sf"/>
</dbReference>
<accession>A0ABZ2YA79</accession>
<evidence type="ECO:0000313" key="1">
    <source>
        <dbReference type="EMBL" id="WZL75879.1"/>
    </source>
</evidence>
<dbReference type="Gene3D" id="1.10.10.10">
    <property type="entry name" value="Winged helix-like DNA-binding domain superfamily/Winged helix DNA-binding domain"/>
    <property type="match status" value="1"/>
</dbReference>